<reference evidence="1" key="1">
    <citation type="submission" date="2014-11" db="EMBL/GenBank/DDBJ databases">
        <authorList>
            <person name="Amaro Gonzalez C."/>
        </authorList>
    </citation>
    <scope>NUCLEOTIDE SEQUENCE</scope>
</reference>
<sequence length="27" mass="3124">MRIANRTCCNPECPGVLFDQIQRTTQK</sequence>
<dbReference type="EMBL" id="GBXM01035310">
    <property type="protein sequence ID" value="JAH73267.1"/>
    <property type="molecule type" value="Transcribed_RNA"/>
</dbReference>
<reference evidence="1" key="2">
    <citation type="journal article" date="2015" name="Fish Shellfish Immunol.">
        <title>Early steps in the European eel (Anguilla anguilla)-Vibrio vulnificus interaction in the gills: Role of the RtxA13 toxin.</title>
        <authorList>
            <person name="Callol A."/>
            <person name="Pajuelo D."/>
            <person name="Ebbesson L."/>
            <person name="Teles M."/>
            <person name="MacKenzie S."/>
            <person name="Amaro C."/>
        </authorList>
    </citation>
    <scope>NUCLEOTIDE SEQUENCE</scope>
</reference>
<proteinExistence type="predicted"/>
<dbReference type="AlphaFoldDB" id="A0A0E9V5G5"/>
<name>A0A0E9V5G5_ANGAN</name>
<organism evidence="1">
    <name type="scientific">Anguilla anguilla</name>
    <name type="common">European freshwater eel</name>
    <name type="synonym">Muraena anguilla</name>
    <dbReference type="NCBI Taxonomy" id="7936"/>
    <lineage>
        <taxon>Eukaryota</taxon>
        <taxon>Metazoa</taxon>
        <taxon>Chordata</taxon>
        <taxon>Craniata</taxon>
        <taxon>Vertebrata</taxon>
        <taxon>Euteleostomi</taxon>
        <taxon>Actinopterygii</taxon>
        <taxon>Neopterygii</taxon>
        <taxon>Teleostei</taxon>
        <taxon>Anguilliformes</taxon>
        <taxon>Anguillidae</taxon>
        <taxon>Anguilla</taxon>
    </lineage>
</organism>
<protein>
    <submittedName>
        <fullName evidence="1">Uncharacterized protein</fullName>
    </submittedName>
</protein>
<evidence type="ECO:0000313" key="1">
    <source>
        <dbReference type="EMBL" id="JAH73267.1"/>
    </source>
</evidence>
<accession>A0A0E9V5G5</accession>